<evidence type="ECO:0000313" key="2">
    <source>
        <dbReference type="Proteomes" id="UP000596742"/>
    </source>
</evidence>
<accession>A0A8B6EKA9</accession>
<dbReference type="OrthoDB" id="10329175at2759"/>
<gene>
    <name evidence="1" type="ORF">MGAL_10B018124</name>
</gene>
<proteinExistence type="predicted"/>
<dbReference type="AlphaFoldDB" id="A0A8B6EKA9"/>
<name>A0A8B6EKA9_MYTGA</name>
<reference evidence="1" key="1">
    <citation type="submission" date="2018-11" db="EMBL/GenBank/DDBJ databases">
        <authorList>
            <person name="Alioto T."/>
            <person name="Alioto T."/>
        </authorList>
    </citation>
    <scope>NUCLEOTIDE SEQUENCE</scope>
</reference>
<dbReference type="EMBL" id="UYJE01005258">
    <property type="protein sequence ID" value="VDI35602.1"/>
    <property type="molecule type" value="Genomic_DNA"/>
</dbReference>
<evidence type="ECO:0000313" key="1">
    <source>
        <dbReference type="EMBL" id="VDI35602.1"/>
    </source>
</evidence>
<keyword evidence="2" id="KW-1185">Reference proteome</keyword>
<dbReference type="Proteomes" id="UP000596742">
    <property type="component" value="Unassembled WGS sequence"/>
</dbReference>
<organism evidence="1 2">
    <name type="scientific">Mytilus galloprovincialis</name>
    <name type="common">Mediterranean mussel</name>
    <dbReference type="NCBI Taxonomy" id="29158"/>
    <lineage>
        <taxon>Eukaryota</taxon>
        <taxon>Metazoa</taxon>
        <taxon>Spiralia</taxon>
        <taxon>Lophotrochozoa</taxon>
        <taxon>Mollusca</taxon>
        <taxon>Bivalvia</taxon>
        <taxon>Autobranchia</taxon>
        <taxon>Pteriomorphia</taxon>
        <taxon>Mytilida</taxon>
        <taxon>Mytiloidea</taxon>
        <taxon>Mytilidae</taxon>
        <taxon>Mytilinae</taxon>
        <taxon>Mytilus</taxon>
    </lineage>
</organism>
<protein>
    <submittedName>
        <fullName evidence="1">Uncharacterized protein</fullName>
    </submittedName>
</protein>
<sequence length="470" mass="53274">MKFEENQGRKRILINNELVNLDSPELIVNKAQKTFQTRTPLNLNLSRTSRTTVTPVRNLNISWDDNFTNINNDRASSTPETDDNRNITRAYNFNITEIDNNDQNIISDVEQFEDIGSCSDSDMSTDSDNENMPEIDYQEELESRLFYYASFVYQEDFIAREVEGCDDLDGTEQSFSNNNNVTYTVHTASSEDRASDVSELTGDICFFLSSSSTNLREFIPHASSSIWEQSEANRSIGNILSLNQTLGDSEFQQSMEANRSIGNILFLNQTLGDSEFQQSMEANQSRDNILIDIDSQCQQSMESNQSAGNIFVLNPTNTDLEFEQSISVHLHDETPCCSSDSLTAIASSTIERDEFSLDDSDKDSKKFIPTNKSNILRRTSTVYNLNDVTIPSNARIPTSAPPNSPMTPRSILKAIKTATRSFSKRSKDQSNADDVEIHLLDKRTVARKMQRFRDSFRRKDKRQIKTLANL</sequence>
<comment type="caution">
    <text evidence="1">The sequence shown here is derived from an EMBL/GenBank/DDBJ whole genome shotgun (WGS) entry which is preliminary data.</text>
</comment>